<evidence type="ECO:0000256" key="6">
    <source>
        <dbReference type="ARBA" id="ARBA00022605"/>
    </source>
</evidence>
<name>A0AAU9CI65_9BACT</name>
<evidence type="ECO:0000256" key="1">
    <source>
        <dbReference type="ARBA" id="ARBA00000901"/>
    </source>
</evidence>
<keyword evidence="6 9" id="KW-0028">Amino-acid biosynthesis</keyword>
<dbReference type="EMBL" id="AP025314">
    <property type="protein sequence ID" value="BDD07683.1"/>
    <property type="molecule type" value="Genomic_DNA"/>
</dbReference>
<dbReference type="AlphaFoldDB" id="A0AAU9CI65"/>
<comment type="pathway">
    <text evidence="3 9">Amino-acid biosynthesis; L-histidine biosynthesis; L-histidine from 5-phospho-alpha-D-ribose 1-diphosphate: step 4/9.</text>
</comment>
<dbReference type="EC" id="5.3.1.16" evidence="9"/>
<comment type="catalytic activity">
    <reaction evidence="1 9">
        <text>1-(5-phospho-beta-D-ribosyl)-5-[(5-phospho-beta-D-ribosylamino)methylideneamino]imidazole-4-carboxamide = 5-[(5-phospho-1-deoxy-D-ribulos-1-ylimino)methylamino]-1-(5-phospho-beta-D-ribosyl)imidazole-4-carboxamide</text>
        <dbReference type="Rhea" id="RHEA:15469"/>
        <dbReference type="ChEBI" id="CHEBI:58435"/>
        <dbReference type="ChEBI" id="CHEBI:58525"/>
        <dbReference type="EC" id="5.3.1.16"/>
    </reaction>
</comment>
<keyword evidence="8 9" id="KW-0413">Isomerase</keyword>
<dbReference type="GO" id="GO:0000105">
    <property type="term" value="P:L-histidine biosynthetic process"/>
    <property type="evidence" value="ECO:0007669"/>
    <property type="project" value="UniProtKB-UniRule"/>
</dbReference>
<dbReference type="InterPro" id="IPR044524">
    <property type="entry name" value="Isoase_HisA-like"/>
</dbReference>
<dbReference type="PANTHER" id="PTHR43090">
    <property type="entry name" value="1-(5-PHOSPHORIBOSYL)-5-[(5-PHOSPHORIBOSYLAMINO)METHYLIDENEAMINO] IMIDAZOLE-4-CARBOXAMIDE ISOMERASE"/>
    <property type="match status" value="1"/>
</dbReference>
<evidence type="ECO:0000256" key="9">
    <source>
        <dbReference type="HAMAP-Rule" id="MF_01014"/>
    </source>
</evidence>
<feature type="active site" description="Proton donor" evidence="9">
    <location>
        <position position="131"/>
    </location>
</feature>
<dbReference type="FunFam" id="3.20.20.70:FF:000009">
    <property type="entry name" value="1-(5-phosphoribosyl)-5-[(5-phosphoribosylamino)methylideneamino] imidazole-4-carboxamide isomerase"/>
    <property type="match status" value="1"/>
</dbReference>
<evidence type="ECO:0000313" key="11">
    <source>
        <dbReference type="EMBL" id="BDD07683.1"/>
    </source>
</evidence>
<dbReference type="KEGG" id="fax:FUAX_01150"/>
<evidence type="ECO:0000256" key="3">
    <source>
        <dbReference type="ARBA" id="ARBA00005133"/>
    </source>
</evidence>
<dbReference type="InterPro" id="IPR023016">
    <property type="entry name" value="HisA/PriA"/>
</dbReference>
<evidence type="ECO:0000256" key="2">
    <source>
        <dbReference type="ARBA" id="ARBA00004496"/>
    </source>
</evidence>
<gene>
    <name evidence="11" type="primary">hisA_1</name>
    <name evidence="9" type="synonym">hisA</name>
    <name evidence="11" type="ORF">FUAX_01150</name>
</gene>
<dbReference type="Pfam" id="PF00977">
    <property type="entry name" value="His_biosynth"/>
    <property type="match status" value="1"/>
</dbReference>
<keyword evidence="7 9" id="KW-0368">Histidine biosynthesis</keyword>
<evidence type="ECO:0000256" key="4">
    <source>
        <dbReference type="ARBA" id="ARBA00009667"/>
    </source>
</evidence>
<evidence type="ECO:0000256" key="5">
    <source>
        <dbReference type="ARBA" id="ARBA00022490"/>
    </source>
</evidence>
<evidence type="ECO:0000313" key="12">
    <source>
        <dbReference type="Proteomes" id="UP001348817"/>
    </source>
</evidence>
<dbReference type="InterPro" id="IPR013785">
    <property type="entry name" value="Aldolase_TIM"/>
</dbReference>
<dbReference type="HAMAP" id="MF_01014">
    <property type="entry name" value="HisA"/>
    <property type="match status" value="1"/>
</dbReference>
<comment type="caution">
    <text evidence="9">Lacks conserved residue(s) required for the propagation of feature annotation.</text>
</comment>
<dbReference type="GO" id="GO:0005737">
    <property type="term" value="C:cytoplasm"/>
    <property type="evidence" value="ECO:0007669"/>
    <property type="project" value="UniProtKB-SubCell"/>
</dbReference>
<proteinExistence type="inferred from homology"/>
<sequence length="244" mass="27114">MIEIIPSISVLDGKVVRLTQGDYEKAKVYNHSIIDLGKIFEDHGIHKIHLVDLDGAREGEPKNENSILTLKAYSSLEINSAGGILTDGAAAKAFECGASSITVGQAAIVQPKLFEGWLMSYGRERVCLAADSANGKIYTRGWQKETDIDMIEHIRHFYDRGLKYVKSTDICKDGLLEGPNFEMYKKILKEFPDIYIYSSGGVRSTDDIKKLSDIGVKGVIIGKALYEDKITLKEMEQFCVTDNP</sequence>
<dbReference type="RefSeq" id="WP_338392996.1">
    <property type="nucleotide sequence ID" value="NZ_AP025314.1"/>
</dbReference>
<comment type="similarity">
    <text evidence="4 9 10">Belongs to the HisA/HisF family.</text>
</comment>
<keyword evidence="5 9" id="KW-0963">Cytoplasm</keyword>
<dbReference type="SUPFAM" id="SSF51366">
    <property type="entry name" value="Ribulose-phoshate binding barrel"/>
    <property type="match status" value="1"/>
</dbReference>
<reference evidence="11 12" key="1">
    <citation type="submission" date="2021-12" db="EMBL/GenBank/DDBJ databases">
        <title>Genome sequencing of bacteria with rrn-lacking chromosome and rrn-plasmid.</title>
        <authorList>
            <person name="Anda M."/>
            <person name="Iwasaki W."/>
        </authorList>
    </citation>
    <scope>NUCLEOTIDE SEQUENCE [LARGE SCALE GENOMIC DNA]</scope>
    <source>
        <strain evidence="11 12">DSM 100852</strain>
    </source>
</reference>
<dbReference type="InterPro" id="IPR006062">
    <property type="entry name" value="His_biosynth"/>
</dbReference>
<keyword evidence="12" id="KW-1185">Reference proteome</keyword>
<dbReference type="InterPro" id="IPR011060">
    <property type="entry name" value="RibuloseP-bd_barrel"/>
</dbReference>
<protein>
    <recommendedName>
        <fullName evidence="9">1-(5-phosphoribosyl)-5-[(5-phosphoribosylamino)methylideneamino] imidazole-4-carboxamide isomerase</fullName>
        <ecNumber evidence="9">5.3.1.16</ecNumber>
    </recommendedName>
    <alternativeName>
        <fullName evidence="9">Phosphoribosylformimino-5-aminoimidazole carboxamide ribotide isomerase</fullName>
    </alternativeName>
</protein>
<organism evidence="11 12">
    <name type="scientific">Fulvitalea axinellae</name>
    <dbReference type="NCBI Taxonomy" id="1182444"/>
    <lineage>
        <taxon>Bacteria</taxon>
        <taxon>Pseudomonadati</taxon>
        <taxon>Bacteroidota</taxon>
        <taxon>Cytophagia</taxon>
        <taxon>Cytophagales</taxon>
        <taxon>Persicobacteraceae</taxon>
        <taxon>Fulvitalea</taxon>
    </lineage>
</organism>
<evidence type="ECO:0000256" key="10">
    <source>
        <dbReference type="RuleBase" id="RU003657"/>
    </source>
</evidence>
<dbReference type="Gene3D" id="3.20.20.70">
    <property type="entry name" value="Aldolase class I"/>
    <property type="match status" value="1"/>
</dbReference>
<evidence type="ECO:0000256" key="8">
    <source>
        <dbReference type="ARBA" id="ARBA00023235"/>
    </source>
</evidence>
<accession>A0AAU9CI65</accession>
<dbReference type="GO" id="GO:0003949">
    <property type="term" value="F:1-(5-phosphoribosyl)-5-[(5-phosphoribosylamino)methylideneamino]imidazole-4-carboxamide isomerase activity"/>
    <property type="evidence" value="ECO:0007669"/>
    <property type="project" value="UniProtKB-UniRule"/>
</dbReference>
<dbReference type="GO" id="GO:0000162">
    <property type="term" value="P:L-tryptophan biosynthetic process"/>
    <property type="evidence" value="ECO:0007669"/>
    <property type="project" value="TreeGrafter"/>
</dbReference>
<dbReference type="PANTHER" id="PTHR43090:SF2">
    <property type="entry name" value="1-(5-PHOSPHORIBOSYL)-5-[(5-PHOSPHORIBOSYLAMINO)METHYLIDENEAMINO] IMIDAZOLE-4-CARBOXAMIDE ISOMERASE"/>
    <property type="match status" value="1"/>
</dbReference>
<comment type="subcellular location">
    <subcellularLocation>
        <location evidence="2 9">Cytoplasm</location>
    </subcellularLocation>
</comment>
<evidence type="ECO:0000256" key="7">
    <source>
        <dbReference type="ARBA" id="ARBA00023102"/>
    </source>
</evidence>
<dbReference type="CDD" id="cd04732">
    <property type="entry name" value="HisA"/>
    <property type="match status" value="1"/>
</dbReference>
<dbReference type="Proteomes" id="UP001348817">
    <property type="component" value="Chromosome"/>
</dbReference>